<dbReference type="PANTHER" id="PTHR44090">
    <property type="entry name" value="WD REPEAT-CONTAINING PROTEIN 61"/>
    <property type="match status" value="1"/>
</dbReference>
<dbReference type="GO" id="GO:0032991">
    <property type="term" value="C:protein-containing complex"/>
    <property type="evidence" value="ECO:0007669"/>
    <property type="project" value="UniProtKB-ARBA"/>
</dbReference>
<accession>G4TFK7</accession>
<dbReference type="InterPro" id="IPR024977">
    <property type="entry name" value="Apc4-like_WD40_dom"/>
</dbReference>
<dbReference type="SMART" id="SM00320">
    <property type="entry name" value="WD40"/>
    <property type="match status" value="4"/>
</dbReference>
<keyword evidence="7" id="KW-1185">Reference proteome</keyword>
<dbReference type="InParanoid" id="G4TFK7"/>
<evidence type="ECO:0000313" key="7">
    <source>
        <dbReference type="Proteomes" id="UP000007148"/>
    </source>
</evidence>
<gene>
    <name evidence="6" type="ORF">PIIN_04039</name>
</gene>
<proteinExistence type="predicted"/>
<protein>
    <recommendedName>
        <fullName evidence="5">Anaphase-promoting complex subunit 4-like WD40 domain-containing protein</fullName>
    </recommendedName>
</protein>
<dbReference type="OMA" id="LDSSMCL"/>
<keyword evidence="2" id="KW-0677">Repeat</keyword>
<dbReference type="STRING" id="1109443.G4TFK7"/>
<sequence length="322" mass="33355">MDVDATAAVQPGTRLRTWPAQPLAWVSLSVASNGHRALVNSIAGMTMLVDYATGDILGTKQIGEKQSGPGTTDGYAEPAWSVSLSSSGTTYASTGGSGSVTIHSANPSNSAKDGMEQDAFGTRIADIPTGRVKFGLFVDHCPTDDNRIAMSSETGQVFIVDVEKQEVSVSWATHAMPVRSVGWSGDGNLIMSASDDKRLVLHDSRTSSTSSGAVAHLTGHTQPILSVALSPGDGRLALSGSRDGTVRIWDVGMRKAVGVVREGRPIWGVGWRPVGNTNSNMEDGLNSTASGGFGGIGGSGAMGFVTGGEDGIVRWYRGAGMV</sequence>
<evidence type="ECO:0000256" key="1">
    <source>
        <dbReference type="ARBA" id="ARBA00022574"/>
    </source>
</evidence>
<feature type="repeat" description="WD" evidence="3">
    <location>
        <begin position="171"/>
        <end position="212"/>
    </location>
</feature>
<dbReference type="InterPro" id="IPR051510">
    <property type="entry name" value="SKI8"/>
</dbReference>
<keyword evidence="1 3" id="KW-0853">WD repeat</keyword>
<dbReference type="InterPro" id="IPR001680">
    <property type="entry name" value="WD40_rpt"/>
</dbReference>
<dbReference type="PANTHER" id="PTHR44090:SF1">
    <property type="entry name" value="SUPERKILLER COMPLEX PROTEIN 8"/>
    <property type="match status" value="1"/>
</dbReference>
<dbReference type="PROSITE" id="PS50082">
    <property type="entry name" value="WD_REPEATS_2"/>
    <property type="match status" value="2"/>
</dbReference>
<feature type="compositionally biased region" description="Polar residues" evidence="4">
    <location>
        <begin position="102"/>
        <end position="111"/>
    </location>
</feature>
<comment type="caution">
    <text evidence="6">The sequence shown here is derived from an EMBL/GenBank/DDBJ whole genome shotgun (WGS) entry which is preliminary data.</text>
</comment>
<dbReference type="Gene3D" id="2.130.10.10">
    <property type="entry name" value="YVTN repeat-like/Quinoprotein amine dehydrogenase"/>
    <property type="match status" value="2"/>
</dbReference>
<dbReference type="Proteomes" id="UP000007148">
    <property type="component" value="Unassembled WGS sequence"/>
</dbReference>
<dbReference type="GO" id="GO:0005634">
    <property type="term" value="C:nucleus"/>
    <property type="evidence" value="ECO:0007669"/>
    <property type="project" value="TreeGrafter"/>
</dbReference>
<feature type="region of interest" description="Disordered" evidence="4">
    <location>
        <begin position="95"/>
        <end position="114"/>
    </location>
</feature>
<feature type="domain" description="Anaphase-promoting complex subunit 4-like WD40" evidence="5">
    <location>
        <begin position="140"/>
        <end position="209"/>
    </location>
</feature>
<evidence type="ECO:0000256" key="4">
    <source>
        <dbReference type="SAM" id="MobiDB-lite"/>
    </source>
</evidence>
<name>G4TFK7_SERID</name>
<evidence type="ECO:0000313" key="6">
    <source>
        <dbReference type="EMBL" id="CCA70099.1"/>
    </source>
</evidence>
<evidence type="ECO:0000259" key="5">
    <source>
        <dbReference type="Pfam" id="PF12894"/>
    </source>
</evidence>
<dbReference type="AlphaFoldDB" id="G4TFK7"/>
<reference evidence="6 7" key="1">
    <citation type="journal article" date="2011" name="PLoS Pathog.">
        <title>Endophytic Life Strategies Decoded by Genome and Transcriptome Analyses of the Mutualistic Root Symbiont Piriformospora indica.</title>
        <authorList>
            <person name="Zuccaro A."/>
            <person name="Lahrmann U."/>
            <person name="Guldener U."/>
            <person name="Langen G."/>
            <person name="Pfiffi S."/>
            <person name="Biedenkopf D."/>
            <person name="Wong P."/>
            <person name="Samans B."/>
            <person name="Grimm C."/>
            <person name="Basiewicz M."/>
            <person name="Murat C."/>
            <person name="Martin F."/>
            <person name="Kogel K.H."/>
        </authorList>
    </citation>
    <scope>NUCLEOTIDE SEQUENCE [LARGE SCALE GENOMIC DNA]</scope>
    <source>
        <strain evidence="6 7">DSM 11827</strain>
    </source>
</reference>
<dbReference type="eggNOG" id="KOG4155">
    <property type="taxonomic scope" value="Eukaryota"/>
</dbReference>
<dbReference type="InterPro" id="IPR015943">
    <property type="entry name" value="WD40/YVTN_repeat-like_dom_sf"/>
</dbReference>
<dbReference type="PROSITE" id="PS50294">
    <property type="entry name" value="WD_REPEATS_REGION"/>
    <property type="match status" value="1"/>
</dbReference>
<dbReference type="SUPFAM" id="SSF50978">
    <property type="entry name" value="WD40 repeat-like"/>
    <property type="match status" value="1"/>
</dbReference>
<dbReference type="EMBL" id="CAFZ01000072">
    <property type="protein sequence ID" value="CCA70099.1"/>
    <property type="molecule type" value="Genomic_DNA"/>
</dbReference>
<dbReference type="HOGENOM" id="CLU_000288_57_11_1"/>
<dbReference type="Pfam" id="PF12894">
    <property type="entry name" value="ANAPC4_WD40"/>
    <property type="match status" value="1"/>
</dbReference>
<organism evidence="6 7">
    <name type="scientific">Serendipita indica (strain DSM 11827)</name>
    <name type="common">Root endophyte fungus</name>
    <name type="synonym">Piriformospora indica</name>
    <dbReference type="NCBI Taxonomy" id="1109443"/>
    <lineage>
        <taxon>Eukaryota</taxon>
        <taxon>Fungi</taxon>
        <taxon>Dikarya</taxon>
        <taxon>Basidiomycota</taxon>
        <taxon>Agaricomycotina</taxon>
        <taxon>Agaricomycetes</taxon>
        <taxon>Sebacinales</taxon>
        <taxon>Serendipitaceae</taxon>
        <taxon>Serendipita</taxon>
    </lineage>
</organism>
<evidence type="ECO:0000256" key="2">
    <source>
        <dbReference type="ARBA" id="ARBA00022737"/>
    </source>
</evidence>
<dbReference type="PROSITE" id="PS00678">
    <property type="entry name" value="WD_REPEATS_1"/>
    <property type="match status" value="1"/>
</dbReference>
<dbReference type="InterPro" id="IPR019775">
    <property type="entry name" value="WD40_repeat_CS"/>
</dbReference>
<dbReference type="OrthoDB" id="538223at2759"/>
<dbReference type="Pfam" id="PF00400">
    <property type="entry name" value="WD40"/>
    <property type="match status" value="1"/>
</dbReference>
<feature type="repeat" description="WD" evidence="3">
    <location>
        <begin position="217"/>
        <end position="251"/>
    </location>
</feature>
<dbReference type="InterPro" id="IPR036322">
    <property type="entry name" value="WD40_repeat_dom_sf"/>
</dbReference>
<evidence type="ECO:0000256" key="3">
    <source>
        <dbReference type="PROSITE-ProRule" id="PRU00221"/>
    </source>
</evidence>